<dbReference type="InterPro" id="IPR011921">
    <property type="entry name" value="Lipid_A_MsbB"/>
</dbReference>
<dbReference type="PIRSF" id="PIRSF026649">
    <property type="entry name" value="MsbB"/>
    <property type="match status" value="1"/>
</dbReference>
<feature type="short sequence motif" description="HXXXXD motif" evidence="6">
    <location>
        <begin position="145"/>
        <end position="150"/>
    </location>
</feature>
<comment type="pathway">
    <text evidence="6">Glycolipid biosynthesis; KDO(2)-lipid A biosynthesis; KDO(2)-lipid A from CMP-3-deoxy-D-manno-octulosonate and lipid IV(A): step 4/4.</text>
</comment>
<comment type="function">
    <text evidence="6">Catalyzes the transfer of an acyl chain from an acyl-[acyl-carrier-protein] (ACP) to a Kdo(2)-(acyl)-lipid IV(A) to form a Kdo(2)-lipid A.</text>
</comment>
<evidence type="ECO:0000256" key="5">
    <source>
        <dbReference type="ARBA" id="ARBA00023315"/>
    </source>
</evidence>
<proteinExistence type="inferred from homology"/>
<comment type="catalytic activity">
    <reaction evidence="6">
        <text>an alpha-Kdo-(2-&gt;4)-alpha-Kdo-(2-&gt;6)-(acyl)-lipid IVA + a fatty acyl-[ACP] = an alpha-Kdo-(2-&gt;4)-alpha-Kdo-(2-&gt;6)-lipid A + holo-[ACP]</text>
        <dbReference type="Rhea" id="RHEA:69400"/>
        <dbReference type="Rhea" id="RHEA-COMP:9685"/>
        <dbReference type="Rhea" id="RHEA-COMP:14125"/>
        <dbReference type="ChEBI" id="CHEBI:64479"/>
        <dbReference type="ChEBI" id="CHEBI:138651"/>
        <dbReference type="ChEBI" id="CHEBI:176430"/>
        <dbReference type="ChEBI" id="CHEBI:176431"/>
        <dbReference type="EC" id="2.3.1.243"/>
    </reaction>
</comment>
<evidence type="ECO:0000256" key="6">
    <source>
        <dbReference type="HAMAP-Rule" id="MF_01944"/>
    </source>
</evidence>
<organism evidence="7 8">
    <name type="scientific">Vibrio stylophorae</name>
    <dbReference type="NCBI Taxonomy" id="659351"/>
    <lineage>
        <taxon>Bacteria</taxon>
        <taxon>Pseudomonadati</taxon>
        <taxon>Pseudomonadota</taxon>
        <taxon>Gammaproteobacteria</taxon>
        <taxon>Vibrionales</taxon>
        <taxon>Vibrionaceae</taxon>
        <taxon>Vibrio</taxon>
    </lineage>
</organism>
<dbReference type="Proteomes" id="UP000838672">
    <property type="component" value="Unassembled WGS sequence"/>
</dbReference>
<keyword evidence="6" id="KW-0448">Lipopolysaccharide biosynthesis</keyword>
<protein>
    <recommendedName>
        <fullName evidence="6">Lipid A biosynthesis acyltransferase</fullName>
        <ecNumber evidence="6">2.3.1.243</ecNumber>
    </recommendedName>
    <alternativeName>
        <fullName evidence="6">Kdo(2)-lauroyl-lipid IV(A) acyltransferase</fullName>
    </alternativeName>
</protein>
<sequence>MLLPFSMHSNPDSKLFNPTFEWRFLQPKFWGVWLAIPLGVLISLTPLAFRRWLAGKIANRLVNLNNLAKRRAMVNIELCFPEKTEAQRKELLRQSYHVACAMALSFCALWIRSRKHLDRITHIEGEQHLMPLLERGEKIILLVPHTWPIDIPAIYFASKGYPMLAMIRPQKNPMADWLMHRQRMQYGGRIFPRDAGIKPFIRSIKEGYMAYYLPDEDHGPAQSEFVPFFATEKATLKGFGKLARLSGATVVPLMPGYDLQSGQFTMRIDPPFTDFPTGDEHNDAQRMAKQIETFISDAPEQYMWILNILRSAPDGSIRY</sequence>
<dbReference type="NCBIfam" id="NF006507">
    <property type="entry name" value="PRK08943.1"/>
    <property type="match status" value="1"/>
</dbReference>
<keyword evidence="1 6" id="KW-1003">Cell membrane</keyword>
<comment type="similarity">
    <text evidence="6">Belongs to the LpxL/LpxM/LpxP family. LpxM subfamily.</text>
</comment>
<evidence type="ECO:0000313" key="8">
    <source>
        <dbReference type="Proteomes" id="UP000838672"/>
    </source>
</evidence>
<gene>
    <name evidence="6 7" type="primary">lpxM</name>
    <name evidence="7" type="ORF">VST7929_02616</name>
</gene>
<dbReference type="RefSeq" id="WP_237467654.1">
    <property type="nucleotide sequence ID" value="NZ_CAKLDI010000001.1"/>
</dbReference>
<reference evidence="7" key="1">
    <citation type="submission" date="2021-11" db="EMBL/GenBank/DDBJ databases">
        <authorList>
            <person name="Rodrigo-Torres L."/>
            <person name="Arahal R. D."/>
            <person name="Lucena T."/>
        </authorList>
    </citation>
    <scope>NUCLEOTIDE SEQUENCE</scope>
    <source>
        <strain evidence="7">CECT 7929</strain>
    </source>
</reference>
<dbReference type="PANTHER" id="PTHR30606">
    <property type="entry name" value="LIPID A BIOSYNTHESIS LAUROYL ACYLTRANSFERASE"/>
    <property type="match status" value="1"/>
</dbReference>
<evidence type="ECO:0000256" key="1">
    <source>
        <dbReference type="ARBA" id="ARBA00022475"/>
    </source>
</evidence>
<keyword evidence="2 6" id="KW-0997">Cell inner membrane</keyword>
<comment type="caution">
    <text evidence="7">The sequence shown here is derived from an EMBL/GenBank/DDBJ whole genome shotgun (WGS) entry which is preliminary data.</text>
</comment>
<keyword evidence="3 6" id="KW-0808">Transferase</keyword>
<dbReference type="PANTHER" id="PTHR30606:SF4">
    <property type="entry name" value="LIPID A BIOSYNTHESIS MYRISTOYLTRANSFERASE"/>
    <property type="match status" value="1"/>
</dbReference>
<keyword evidence="6" id="KW-0812">Transmembrane</keyword>
<comment type="pathway">
    <text evidence="6">Bacterial outer membrane biogenesis; lipopolysaccharide biosynthesis.</text>
</comment>
<dbReference type="Pfam" id="PF03279">
    <property type="entry name" value="Lip_A_acyltrans"/>
    <property type="match status" value="1"/>
</dbReference>
<comment type="subcellular location">
    <subcellularLocation>
        <location evidence="6">Cell inner membrane</location>
        <topology evidence="6">Single-pass membrane protein</topology>
    </subcellularLocation>
</comment>
<accession>A0ABM8ZWE0</accession>
<feature type="transmembrane region" description="Helical" evidence="6">
    <location>
        <begin position="30"/>
        <end position="49"/>
    </location>
</feature>
<evidence type="ECO:0000256" key="3">
    <source>
        <dbReference type="ARBA" id="ARBA00022679"/>
    </source>
</evidence>
<keyword evidence="4 6" id="KW-0472">Membrane</keyword>
<keyword evidence="6" id="KW-1133">Transmembrane helix</keyword>
<dbReference type="EC" id="2.3.1.243" evidence="6"/>
<keyword evidence="8" id="KW-1185">Reference proteome</keyword>
<evidence type="ECO:0000256" key="2">
    <source>
        <dbReference type="ARBA" id="ARBA00022519"/>
    </source>
</evidence>
<keyword evidence="5 6" id="KW-0012">Acyltransferase</keyword>
<evidence type="ECO:0000256" key="4">
    <source>
        <dbReference type="ARBA" id="ARBA00023136"/>
    </source>
</evidence>
<evidence type="ECO:0000313" key="7">
    <source>
        <dbReference type="EMBL" id="CAH0534666.1"/>
    </source>
</evidence>
<dbReference type="EMBL" id="CAKLDI010000001">
    <property type="protein sequence ID" value="CAH0534666.1"/>
    <property type="molecule type" value="Genomic_DNA"/>
</dbReference>
<name>A0ABM8ZWE0_9VIBR</name>
<dbReference type="CDD" id="cd07984">
    <property type="entry name" value="LPLAT_LABLAT-like"/>
    <property type="match status" value="1"/>
</dbReference>
<dbReference type="InterPro" id="IPR004960">
    <property type="entry name" value="LipA_acyltrans"/>
</dbReference>
<dbReference type="GO" id="GO:0016746">
    <property type="term" value="F:acyltransferase activity"/>
    <property type="evidence" value="ECO:0007669"/>
    <property type="project" value="UniProtKB-KW"/>
</dbReference>
<dbReference type="HAMAP" id="MF_01944">
    <property type="entry name" value="Lipid_A_LpxM"/>
    <property type="match status" value="1"/>
</dbReference>
<dbReference type="NCBIfam" id="TIGR02208">
    <property type="entry name" value="lipid_A_msbB"/>
    <property type="match status" value="1"/>
</dbReference>